<evidence type="ECO:0000313" key="2">
    <source>
        <dbReference type="Proteomes" id="UP000002383"/>
    </source>
</evidence>
<dbReference type="eggNOG" id="COG3499">
    <property type="taxonomic scope" value="Bacteria"/>
</dbReference>
<name>B8GS04_THISH</name>
<dbReference type="EMBL" id="CP001339">
    <property type="protein sequence ID" value="ACL72708.1"/>
    <property type="molecule type" value="Genomic_DNA"/>
</dbReference>
<evidence type="ECO:0000313" key="1">
    <source>
        <dbReference type="EMBL" id="ACL72708.1"/>
    </source>
</evidence>
<sequence>MMMLLGPFMFSVGTAAPDSVRHNARYGWPSQARVGVRPLLQWTGPEEESVSLDGTLYPHYKGGLGQIAALRELAGLGRPWLLVDGLGVVYGEFAITRVEEARRVYDRVGAPKRIDFHLQLEHAGEEA</sequence>
<dbReference type="Proteomes" id="UP000002383">
    <property type="component" value="Chromosome"/>
</dbReference>
<dbReference type="HOGENOM" id="CLU_102468_1_1_6"/>
<proteinExistence type="predicted"/>
<gene>
    <name evidence="1" type="ordered locus">Tgr7_1625</name>
</gene>
<dbReference type="KEGG" id="tgr:Tgr7_1625"/>
<reference evidence="1 2" key="1">
    <citation type="journal article" date="2011" name="Stand. Genomic Sci.">
        <title>Complete genome sequence of 'Thioalkalivibrio sulfidophilus' HL-EbGr7.</title>
        <authorList>
            <person name="Muyzer G."/>
            <person name="Sorokin D.Y."/>
            <person name="Mavromatis K."/>
            <person name="Lapidus A."/>
            <person name="Clum A."/>
            <person name="Ivanova N."/>
            <person name="Pati A."/>
            <person name="d'Haeseleer P."/>
            <person name="Woyke T."/>
            <person name="Kyrpides N.C."/>
        </authorList>
    </citation>
    <scope>NUCLEOTIDE SEQUENCE [LARGE SCALE GENOMIC DNA]</scope>
    <source>
        <strain evidence="1 2">HL-EbGR7</strain>
    </source>
</reference>
<dbReference type="PIRSF" id="PIRSF029208">
    <property type="entry name" value="Phage_tail_GPU"/>
    <property type="match status" value="1"/>
</dbReference>
<organism evidence="1 2">
    <name type="scientific">Thioalkalivibrio sulfidiphilus (strain HL-EbGR7)</name>
    <dbReference type="NCBI Taxonomy" id="396588"/>
    <lineage>
        <taxon>Bacteria</taxon>
        <taxon>Pseudomonadati</taxon>
        <taxon>Pseudomonadota</taxon>
        <taxon>Gammaproteobacteria</taxon>
        <taxon>Chromatiales</taxon>
        <taxon>Ectothiorhodospiraceae</taxon>
        <taxon>Thioalkalivibrio</taxon>
    </lineage>
</organism>
<dbReference type="InterPro" id="IPR009734">
    <property type="entry name" value="Myoviridae_GpU"/>
</dbReference>
<dbReference type="AlphaFoldDB" id="B8GS04"/>
<dbReference type="Pfam" id="PF06995">
    <property type="entry name" value="Phage_P2_GpU"/>
    <property type="match status" value="1"/>
</dbReference>
<dbReference type="InterPro" id="IPR016912">
    <property type="entry name" value="Phage_P2_GpU"/>
</dbReference>
<protein>
    <submittedName>
        <fullName evidence="1">Putative phage tail protein U</fullName>
    </submittedName>
</protein>
<keyword evidence="2" id="KW-1185">Reference proteome</keyword>
<accession>B8GS04</accession>
<dbReference type="STRING" id="396588.Tgr7_1625"/>